<dbReference type="Proteomes" id="UP001501442">
    <property type="component" value="Unassembled WGS sequence"/>
</dbReference>
<sequence length="89" mass="9261">MQALLSDPDTPAGVRFGQAREPVPQAGDVLIEVERFTLLLRNLEHAATLPPGSIPGFDAVGVVRRAAEDGTGPAPGTRVATLMTGNAWA</sequence>
<reference evidence="3" key="1">
    <citation type="journal article" date="2019" name="Int. J. Syst. Evol. Microbiol.">
        <title>The Global Catalogue of Microorganisms (GCM) 10K type strain sequencing project: providing services to taxonomists for standard genome sequencing and annotation.</title>
        <authorList>
            <consortium name="The Broad Institute Genomics Platform"/>
            <consortium name="The Broad Institute Genome Sequencing Center for Infectious Disease"/>
            <person name="Wu L."/>
            <person name="Ma J."/>
        </authorList>
    </citation>
    <scope>NUCLEOTIDE SEQUENCE [LARGE SCALE GENOMIC DNA]</scope>
    <source>
        <strain evidence="3">JCM 17939</strain>
    </source>
</reference>
<evidence type="ECO:0000313" key="3">
    <source>
        <dbReference type="Proteomes" id="UP001501442"/>
    </source>
</evidence>
<dbReference type="Gene3D" id="3.90.180.10">
    <property type="entry name" value="Medium-chain alcohol dehydrogenases, catalytic domain"/>
    <property type="match status" value="1"/>
</dbReference>
<dbReference type="RefSeq" id="WP_345434087.1">
    <property type="nucleotide sequence ID" value="NZ_BAABHK010000008.1"/>
</dbReference>
<gene>
    <name evidence="2" type="ORF">GCM10023196_056330</name>
</gene>
<dbReference type="EMBL" id="BAABHK010000008">
    <property type="protein sequence ID" value="GAA4630549.1"/>
    <property type="molecule type" value="Genomic_DNA"/>
</dbReference>
<comment type="caution">
    <text evidence="2">The sequence shown here is derived from an EMBL/GenBank/DDBJ whole genome shotgun (WGS) entry which is preliminary data.</text>
</comment>
<name>A0ABP8UEY6_9ACTN</name>
<protein>
    <recommendedName>
        <fullName evidence="4">Alcohol dehydrogenase N-terminal domain-containing protein</fullName>
    </recommendedName>
</protein>
<dbReference type="InterPro" id="IPR011032">
    <property type="entry name" value="GroES-like_sf"/>
</dbReference>
<feature type="region of interest" description="Disordered" evidence="1">
    <location>
        <begin position="68"/>
        <end position="89"/>
    </location>
</feature>
<evidence type="ECO:0008006" key="4">
    <source>
        <dbReference type="Google" id="ProtNLM"/>
    </source>
</evidence>
<dbReference type="SUPFAM" id="SSF50129">
    <property type="entry name" value="GroES-like"/>
    <property type="match status" value="1"/>
</dbReference>
<evidence type="ECO:0000256" key="1">
    <source>
        <dbReference type="SAM" id="MobiDB-lite"/>
    </source>
</evidence>
<organism evidence="2 3">
    <name type="scientific">Actinoallomurus vinaceus</name>
    <dbReference type="NCBI Taxonomy" id="1080074"/>
    <lineage>
        <taxon>Bacteria</taxon>
        <taxon>Bacillati</taxon>
        <taxon>Actinomycetota</taxon>
        <taxon>Actinomycetes</taxon>
        <taxon>Streptosporangiales</taxon>
        <taxon>Thermomonosporaceae</taxon>
        <taxon>Actinoallomurus</taxon>
    </lineage>
</organism>
<keyword evidence="3" id="KW-1185">Reference proteome</keyword>
<evidence type="ECO:0000313" key="2">
    <source>
        <dbReference type="EMBL" id="GAA4630549.1"/>
    </source>
</evidence>
<proteinExistence type="predicted"/>
<accession>A0ABP8UEY6</accession>